<accession>W1XJX4</accession>
<sequence length="88" mass="10097">ATHHKLVEIDRILKEAETAQVILFIDELNRCDHSVAQELMNLILNREINGYVLNERVKVIAAMNPSSRNDGFYNSQYEVVDLDPAQED</sequence>
<organism evidence="2">
    <name type="scientific">human gut metagenome</name>
    <dbReference type="NCBI Taxonomy" id="408170"/>
    <lineage>
        <taxon>unclassified sequences</taxon>
        <taxon>metagenomes</taxon>
        <taxon>organismal metagenomes</taxon>
    </lineage>
</organism>
<gene>
    <name evidence="2" type="ORF">Q604_UNBC16321G0001</name>
</gene>
<evidence type="ECO:0000313" key="2">
    <source>
        <dbReference type="EMBL" id="ETJ29139.1"/>
    </source>
</evidence>
<dbReference type="InterPro" id="IPR011704">
    <property type="entry name" value="ATPase_dyneun-rel_AAA"/>
</dbReference>
<dbReference type="Gene3D" id="3.40.50.300">
    <property type="entry name" value="P-loop containing nucleotide triphosphate hydrolases"/>
    <property type="match status" value="1"/>
</dbReference>
<protein>
    <submittedName>
        <fullName evidence="2">ATPase family associated with various cellular activity protein</fullName>
    </submittedName>
</protein>
<dbReference type="GO" id="GO:0016887">
    <property type="term" value="F:ATP hydrolysis activity"/>
    <property type="evidence" value="ECO:0007669"/>
    <property type="project" value="InterPro"/>
</dbReference>
<proteinExistence type="predicted"/>
<feature type="non-terminal residue" evidence="2">
    <location>
        <position position="1"/>
    </location>
</feature>
<dbReference type="Pfam" id="PF07728">
    <property type="entry name" value="AAA_5"/>
    <property type="match status" value="1"/>
</dbReference>
<name>W1XJX4_9ZZZZ</name>
<dbReference type="EMBL" id="AZMM01016321">
    <property type="protein sequence ID" value="ETJ29139.1"/>
    <property type="molecule type" value="Genomic_DNA"/>
</dbReference>
<dbReference type="GO" id="GO:0005524">
    <property type="term" value="F:ATP binding"/>
    <property type="evidence" value="ECO:0007669"/>
    <property type="project" value="InterPro"/>
</dbReference>
<evidence type="ECO:0000259" key="1">
    <source>
        <dbReference type="Pfam" id="PF07728"/>
    </source>
</evidence>
<feature type="domain" description="ATPase dynein-related AAA" evidence="1">
    <location>
        <begin position="10"/>
        <end position="67"/>
    </location>
</feature>
<dbReference type="InterPro" id="IPR027417">
    <property type="entry name" value="P-loop_NTPase"/>
</dbReference>
<dbReference type="AlphaFoldDB" id="W1XJX4"/>
<dbReference type="SUPFAM" id="SSF52540">
    <property type="entry name" value="P-loop containing nucleoside triphosphate hydrolases"/>
    <property type="match status" value="1"/>
</dbReference>
<comment type="caution">
    <text evidence="2">The sequence shown here is derived from an EMBL/GenBank/DDBJ whole genome shotgun (WGS) entry which is preliminary data.</text>
</comment>
<reference evidence="2" key="1">
    <citation type="submission" date="2013-12" db="EMBL/GenBank/DDBJ databases">
        <title>A Varibaculum cambriense genome reconstructed from a premature infant gut community with otherwise low bacterial novelty that shifts toward anaerobic metabolism during the third week of life.</title>
        <authorList>
            <person name="Brown C.T."/>
            <person name="Sharon I."/>
            <person name="Thomas B.C."/>
            <person name="Castelle C.J."/>
            <person name="Morowitz M.J."/>
            <person name="Banfield J.F."/>
        </authorList>
    </citation>
    <scope>NUCLEOTIDE SEQUENCE</scope>
</reference>
<feature type="non-terminal residue" evidence="2">
    <location>
        <position position="88"/>
    </location>
</feature>